<keyword evidence="1" id="KW-0614">Plasmid</keyword>
<gene>
    <name evidence="1" type="ORF">pA144_0058</name>
</gene>
<organism evidence="1">
    <name type="scientific">Listeria monocytogenes</name>
    <dbReference type="NCBI Taxonomy" id="1639"/>
    <lineage>
        <taxon>Bacteria</taxon>
        <taxon>Bacillati</taxon>
        <taxon>Bacillota</taxon>
        <taxon>Bacilli</taxon>
        <taxon>Bacillales</taxon>
        <taxon>Listeriaceae</taxon>
        <taxon>Listeria</taxon>
    </lineage>
</organism>
<protein>
    <submittedName>
        <fullName evidence="1">Uncharacterized protein</fullName>
    </submittedName>
</protein>
<reference evidence="1" key="1">
    <citation type="submission" date="2016-01" db="EMBL/GenBank/DDBJ databases">
        <title>Whole Genome Sequence of Listeria monocytogenes Serovar 1/2a Strain IZSAM_Lm_15_17439_A144 responsible of a human outbreak in 2008.</title>
        <authorList>
            <person name="Orsini M."/>
            <person name="Ordinelli A."/>
            <person name="Cornacchia A."/>
            <person name="Acciari V."/>
            <person name="Centorame P."/>
            <person name="Torresi M."/>
            <person name="Pompei A."/>
            <person name="Camma C."/>
            <person name="Gattuso A."/>
            <person name="Gianfranceschi M."/>
            <person name="Pomilio F."/>
        </authorList>
    </citation>
    <scope>NUCLEOTIDE SEQUENCE</scope>
    <source>
        <strain evidence="1">IZSAM_Lm_15_17439_A144</strain>
        <plasmid evidence="1">pLmA144</plasmid>
    </source>
</reference>
<name>A0A142ECB5_LISMN</name>
<dbReference type="EMBL" id="KU513859">
    <property type="protein sequence ID" value="AMQ45803.1"/>
    <property type="molecule type" value="Genomic_DNA"/>
</dbReference>
<evidence type="ECO:0000313" key="1">
    <source>
        <dbReference type="EMBL" id="AMQ45803.1"/>
    </source>
</evidence>
<accession>A0A142ECB5</accession>
<geneLocation type="plasmid" evidence="1">
    <name>pLmA144</name>
</geneLocation>
<proteinExistence type="predicted"/>
<dbReference type="AlphaFoldDB" id="A0A142ECB5"/>
<sequence>MMTDGIKVKVYWQPYQRYIYPDVAKAKVIEKETHGK</sequence>